<dbReference type="AlphaFoldDB" id="A0A1G2BBE4"/>
<evidence type="ECO:0008006" key="9">
    <source>
        <dbReference type="Google" id="ProtNLM"/>
    </source>
</evidence>
<dbReference type="PANTHER" id="PTHR43024:SF1">
    <property type="entry name" value="UDP-N-ACETYLMURAMOYL-TRIPEPTIDE--D-ALANYL-D-ALANINE LIGASE"/>
    <property type="match status" value="1"/>
</dbReference>
<dbReference type="GO" id="GO:0005524">
    <property type="term" value="F:ATP binding"/>
    <property type="evidence" value="ECO:0007669"/>
    <property type="project" value="UniProtKB-KW"/>
</dbReference>
<keyword evidence="4" id="KW-0472">Membrane</keyword>
<evidence type="ECO:0000256" key="4">
    <source>
        <dbReference type="SAM" id="Phobius"/>
    </source>
</evidence>
<gene>
    <name evidence="7" type="ORF">A2319_00455</name>
</gene>
<dbReference type="Gene3D" id="3.40.1190.10">
    <property type="entry name" value="Mur-like, catalytic domain"/>
    <property type="match status" value="1"/>
</dbReference>
<dbReference type="InterPro" id="IPR004101">
    <property type="entry name" value="Mur_ligase_C"/>
</dbReference>
<feature type="transmembrane region" description="Helical" evidence="4">
    <location>
        <begin position="138"/>
        <end position="164"/>
    </location>
</feature>
<dbReference type="SUPFAM" id="SSF53244">
    <property type="entry name" value="MurD-like peptide ligases, peptide-binding domain"/>
    <property type="match status" value="1"/>
</dbReference>
<feature type="transmembrane region" description="Helical" evidence="4">
    <location>
        <begin position="81"/>
        <end position="100"/>
    </location>
</feature>
<protein>
    <recommendedName>
        <fullName evidence="9">Mur ligase central domain-containing protein</fullName>
    </recommendedName>
</protein>
<dbReference type="SUPFAM" id="SSF53623">
    <property type="entry name" value="MurD-like peptide ligases, catalytic domain"/>
    <property type="match status" value="1"/>
</dbReference>
<dbReference type="InterPro" id="IPR051046">
    <property type="entry name" value="MurCDEF_CellWall_CoF430Synth"/>
</dbReference>
<dbReference type="InterPro" id="IPR013221">
    <property type="entry name" value="Mur_ligase_cen"/>
</dbReference>
<evidence type="ECO:0000259" key="6">
    <source>
        <dbReference type="Pfam" id="PF08245"/>
    </source>
</evidence>
<organism evidence="7 8">
    <name type="scientific">Candidatus Kerfeldbacteria bacterium RIFOXYB2_FULL_38_14</name>
    <dbReference type="NCBI Taxonomy" id="1798547"/>
    <lineage>
        <taxon>Bacteria</taxon>
        <taxon>Candidatus Kerfeldiibacteriota</taxon>
    </lineage>
</organism>
<evidence type="ECO:0000256" key="2">
    <source>
        <dbReference type="ARBA" id="ARBA00022741"/>
    </source>
</evidence>
<evidence type="ECO:0000259" key="5">
    <source>
        <dbReference type="Pfam" id="PF02875"/>
    </source>
</evidence>
<evidence type="ECO:0000256" key="3">
    <source>
        <dbReference type="ARBA" id="ARBA00022840"/>
    </source>
</evidence>
<feature type="domain" description="Mur ligase central" evidence="6">
    <location>
        <begin position="193"/>
        <end position="380"/>
    </location>
</feature>
<accession>A0A1G2BBE4</accession>
<name>A0A1G2BBE4_9BACT</name>
<dbReference type="Proteomes" id="UP000176420">
    <property type="component" value="Unassembled WGS sequence"/>
</dbReference>
<dbReference type="PANTHER" id="PTHR43024">
    <property type="entry name" value="UDP-N-ACETYLMURAMOYL-TRIPEPTIDE--D-ALANYL-D-ALANINE LIGASE"/>
    <property type="match status" value="1"/>
</dbReference>
<proteinExistence type="predicted"/>
<evidence type="ECO:0000313" key="7">
    <source>
        <dbReference type="EMBL" id="OGY86026.1"/>
    </source>
</evidence>
<sequence length="538" mass="60143">MSLAYDIIFVLILISYLFCLVGKVFYWIYLWQLKEYRWDRMMNFLSTRSGRKAIWGFSNILELLLILFLCITAIFEKVPEIFWILTFYFLLLFLKDIQIIRKRIFPIWTMKAIILSLLTVILLLLTSQFLFIFAEEKILAGGIILFSFLLFLVPLEVTLIIFILQPLVIWQKNRLITQARAKILKINPIVIGITGSYGKSSTKHFLQTILEQKFSSLCTPKNINSDIGIAQTILKSLSPAQQIFIVEMGAYRQGEIAKICNLVSPIIGVVTGVSAQHLSLFGDLAAIQKTKAELVKALPKSGLAVLNHDDSSCVQMAQITIAEKKFFSVANIAHVFADQISVAPYQLQFQLHLREQQALVTAPLAGAQFISAILAAVTVADHLGLNLAEIVQGIKKLTAIKGTMFLSHTSSGATVIDDHYSANPDGFLAALDYLHLFTDKRKIVITRGMDELGKESVNQHRLIGTATGKIADLVIITKKDFSKSLKDGLKQGGLSEEAIVIQENPKKIIKQFLSTLSADDVVLLENRSPQILIKYLLA</sequence>
<feature type="transmembrane region" description="Helical" evidence="4">
    <location>
        <begin position="112"/>
        <end position="132"/>
    </location>
</feature>
<evidence type="ECO:0000256" key="1">
    <source>
        <dbReference type="ARBA" id="ARBA00022598"/>
    </source>
</evidence>
<evidence type="ECO:0000313" key="8">
    <source>
        <dbReference type="Proteomes" id="UP000176420"/>
    </source>
</evidence>
<dbReference type="Pfam" id="PF02875">
    <property type="entry name" value="Mur_ligase_C"/>
    <property type="match status" value="1"/>
</dbReference>
<reference evidence="7 8" key="1">
    <citation type="journal article" date="2016" name="Nat. Commun.">
        <title>Thousands of microbial genomes shed light on interconnected biogeochemical processes in an aquifer system.</title>
        <authorList>
            <person name="Anantharaman K."/>
            <person name="Brown C.T."/>
            <person name="Hug L.A."/>
            <person name="Sharon I."/>
            <person name="Castelle C.J."/>
            <person name="Probst A.J."/>
            <person name="Thomas B.C."/>
            <person name="Singh A."/>
            <person name="Wilkins M.J."/>
            <person name="Karaoz U."/>
            <person name="Brodie E.L."/>
            <person name="Williams K.H."/>
            <person name="Hubbard S.S."/>
            <person name="Banfield J.F."/>
        </authorList>
    </citation>
    <scope>NUCLEOTIDE SEQUENCE [LARGE SCALE GENOMIC DNA]</scope>
</reference>
<dbReference type="Gene3D" id="3.90.190.20">
    <property type="entry name" value="Mur ligase, C-terminal domain"/>
    <property type="match status" value="1"/>
</dbReference>
<dbReference type="InterPro" id="IPR036565">
    <property type="entry name" value="Mur-like_cat_sf"/>
</dbReference>
<feature type="transmembrane region" description="Helical" evidence="4">
    <location>
        <begin position="6"/>
        <end position="32"/>
    </location>
</feature>
<feature type="domain" description="Mur ligase C-terminal" evidence="5">
    <location>
        <begin position="409"/>
        <end position="524"/>
    </location>
</feature>
<keyword evidence="3" id="KW-0067">ATP-binding</keyword>
<keyword evidence="1" id="KW-0436">Ligase</keyword>
<comment type="caution">
    <text evidence="7">The sequence shown here is derived from an EMBL/GenBank/DDBJ whole genome shotgun (WGS) entry which is preliminary data.</text>
</comment>
<dbReference type="Pfam" id="PF08245">
    <property type="entry name" value="Mur_ligase_M"/>
    <property type="match status" value="1"/>
</dbReference>
<keyword evidence="4" id="KW-1133">Transmembrane helix</keyword>
<feature type="transmembrane region" description="Helical" evidence="4">
    <location>
        <begin position="53"/>
        <end position="75"/>
    </location>
</feature>
<keyword evidence="4" id="KW-0812">Transmembrane</keyword>
<dbReference type="GO" id="GO:0016881">
    <property type="term" value="F:acid-amino acid ligase activity"/>
    <property type="evidence" value="ECO:0007669"/>
    <property type="project" value="InterPro"/>
</dbReference>
<dbReference type="InterPro" id="IPR036615">
    <property type="entry name" value="Mur_ligase_C_dom_sf"/>
</dbReference>
<keyword evidence="2" id="KW-0547">Nucleotide-binding</keyword>
<dbReference type="EMBL" id="MHKI01000026">
    <property type="protein sequence ID" value="OGY86026.1"/>
    <property type="molecule type" value="Genomic_DNA"/>
</dbReference>